<dbReference type="NCBIfam" id="TIGR00462">
    <property type="entry name" value="genX"/>
    <property type="match status" value="1"/>
</dbReference>
<dbReference type="InterPro" id="IPR045864">
    <property type="entry name" value="aa-tRNA-synth_II/BPL/LPL"/>
</dbReference>
<keyword evidence="2" id="KW-0547">Nucleotide-binding</keyword>
<reference evidence="6" key="1">
    <citation type="journal article" date="2019" name="Int. J. Syst. Evol. Microbiol.">
        <title>The Global Catalogue of Microorganisms (GCM) 10K type strain sequencing project: providing services to taxonomists for standard genome sequencing and annotation.</title>
        <authorList>
            <consortium name="The Broad Institute Genomics Platform"/>
            <consortium name="The Broad Institute Genome Sequencing Center for Infectious Disease"/>
            <person name="Wu L."/>
            <person name="Ma J."/>
        </authorList>
    </citation>
    <scope>NUCLEOTIDE SEQUENCE [LARGE SCALE GENOMIC DNA]</scope>
    <source>
        <strain evidence="6">JCM 17555</strain>
    </source>
</reference>
<dbReference type="PANTHER" id="PTHR42918">
    <property type="entry name" value="LYSYL-TRNA SYNTHETASE"/>
    <property type="match status" value="1"/>
</dbReference>
<dbReference type="PROSITE" id="PS50862">
    <property type="entry name" value="AA_TRNA_LIGASE_II"/>
    <property type="match status" value="1"/>
</dbReference>
<dbReference type="EMBL" id="BAABBO010000001">
    <property type="protein sequence ID" value="GAA3947912.1"/>
    <property type="molecule type" value="Genomic_DNA"/>
</dbReference>
<keyword evidence="6" id="KW-1185">Reference proteome</keyword>
<evidence type="ECO:0000259" key="4">
    <source>
        <dbReference type="PROSITE" id="PS50862"/>
    </source>
</evidence>
<keyword evidence="1" id="KW-0436">Ligase</keyword>
<organism evidence="5 6">
    <name type="scientific">Allohahella marinimesophila</name>
    <dbReference type="NCBI Taxonomy" id="1054972"/>
    <lineage>
        <taxon>Bacteria</taxon>
        <taxon>Pseudomonadati</taxon>
        <taxon>Pseudomonadota</taxon>
        <taxon>Gammaproteobacteria</taxon>
        <taxon>Oceanospirillales</taxon>
        <taxon>Hahellaceae</taxon>
        <taxon>Allohahella</taxon>
    </lineage>
</organism>
<proteinExistence type="predicted"/>
<dbReference type="InterPro" id="IPR004525">
    <property type="entry name" value="EpmA"/>
</dbReference>
<evidence type="ECO:0000256" key="2">
    <source>
        <dbReference type="ARBA" id="ARBA00022741"/>
    </source>
</evidence>
<evidence type="ECO:0000256" key="3">
    <source>
        <dbReference type="ARBA" id="ARBA00022840"/>
    </source>
</evidence>
<dbReference type="PANTHER" id="PTHR42918:SF6">
    <property type="entry name" value="ELONGATION FACTOR P--(R)-BETA-LYSINE LIGASE"/>
    <property type="match status" value="1"/>
</dbReference>
<dbReference type="SUPFAM" id="SSF55681">
    <property type="entry name" value="Class II aaRS and biotin synthetases"/>
    <property type="match status" value="1"/>
</dbReference>
<dbReference type="InterPro" id="IPR004364">
    <property type="entry name" value="Aa-tRNA-synt_II"/>
</dbReference>
<evidence type="ECO:0000313" key="5">
    <source>
        <dbReference type="EMBL" id="GAA3947912.1"/>
    </source>
</evidence>
<dbReference type="Proteomes" id="UP001501337">
    <property type="component" value="Unassembled WGS sequence"/>
</dbReference>
<sequence>MLDQIRRFFSARDVLEVEVPVLADTSASDVHLDSLRLCNGQYLLTSPEPYMKRLLGSGAGAIFTLSKAFRANESGRRHNPEFLMLEWYRPGYALDELLEETLDLLLALSRHGRDQSDLPWPSKALLKTPIRFTYADLMIEACGLNPFTVSDDRLRACVRSLVRDYDDADTAERSILLDLLFSRLAEPLLTKCPVAVVEGYPAEQASQSRTRIDTQGRLVADRFELYLYGLEIANAYHELTDVEEFRRRHDSDNARRRVLGLSELALDEALVGAMRAMPPCSGIALGVDRLVMRLLGLSRIDQVLSFASAGA</sequence>
<keyword evidence="3" id="KW-0067">ATP-binding</keyword>
<name>A0ABP7NIE0_9GAMM</name>
<comment type="caution">
    <text evidence="5">The sequence shown here is derived from an EMBL/GenBank/DDBJ whole genome shotgun (WGS) entry which is preliminary data.</text>
</comment>
<evidence type="ECO:0000256" key="1">
    <source>
        <dbReference type="ARBA" id="ARBA00022598"/>
    </source>
</evidence>
<gene>
    <name evidence="5" type="primary">epmA</name>
    <name evidence="5" type="ORF">GCM10022278_03860</name>
</gene>
<protein>
    <submittedName>
        <fullName evidence="5">EF-P lysine aminoacylase EpmA</fullName>
    </submittedName>
</protein>
<dbReference type="Gene3D" id="3.30.930.10">
    <property type="entry name" value="Bira Bifunctional Protein, Domain 2"/>
    <property type="match status" value="1"/>
</dbReference>
<feature type="domain" description="Aminoacyl-transfer RNA synthetases class-II family profile" evidence="4">
    <location>
        <begin position="1"/>
        <end position="301"/>
    </location>
</feature>
<dbReference type="InterPro" id="IPR006195">
    <property type="entry name" value="aa-tRNA-synth_II"/>
</dbReference>
<evidence type="ECO:0000313" key="6">
    <source>
        <dbReference type="Proteomes" id="UP001501337"/>
    </source>
</evidence>
<accession>A0ABP7NIE0</accession>
<dbReference type="Pfam" id="PF00152">
    <property type="entry name" value="tRNA-synt_2"/>
    <property type="match status" value="1"/>
</dbReference>